<evidence type="ECO:0000256" key="2">
    <source>
        <dbReference type="ARBA" id="ARBA00012483"/>
    </source>
</evidence>
<gene>
    <name evidence="6" type="ORF">L484_008212</name>
</gene>
<dbReference type="KEGG" id="mnt:21391587"/>
<evidence type="ECO:0000256" key="4">
    <source>
        <dbReference type="SAM" id="MobiDB-lite"/>
    </source>
</evidence>
<dbReference type="SUPFAM" id="SSF52402">
    <property type="entry name" value="Adenine nucleotide alpha hydrolases-like"/>
    <property type="match status" value="1"/>
</dbReference>
<dbReference type="EC" id="2.3.2.27" evidence="2"/>
<feature type="domain" description="UspA" evidence="5">
    <location>
        <begin position="32"/>
        <end position="153"/>
    </location>
</feature>
<name>W9SJY6_9ROSA</name>
<sequence>MSETNDTNYATKVHGGCGERKWSSEQGIVLAVAVDNAKASQHALKWAADRLLYNDKNKTLINLVHVRHTSPLHISYSHLIPRSISLVEREPDEYEMEMLRPFRGFCARRQIQCEIVVLEDDDVAQALVDYAIRHRVENLILGASSRNGLSRLFKHGSGIKSTVVKWIPNFCNVYVISKLGKLNGVRNACHPVPIIPSSPDQDQFTHHHNILSVPREGLLYEEESSISVSETEGEIESRTFPSPECSSSTTTTTTSPDSMFLSFFRTLESHLARVFPHRPTLHDFHCIRTSLFLTHKLESMQEEMKRIKSKQNETMDMYHVACKEASLAAK</sequence>
<dbReference type="STRING" id="981085.W9SJY6"/>
<dbReference type="InterPro" id="IPR014729">
    <property type="entry name" value="Rossmann-like_a/b/a_fold"/>
</dbReference>
<dbReference type="Gene3D" id="3.40.50.620">
    <property type="entry name" value="HUPs"/>
    <property type="match status" value="1"/>
</dbReference>
<accession>W9SJY6</accession>
<dbReference type="PANTHER" id="PTHR45647:SF25">
    <property type="entry name" value="ADENINE NUCLEOTIDE ALPHA HYDROLASES-LIKE SUPERFAMILY PROTEIN"/>
    <property type="match status" value="1"/>
</dbReference>
<dbReference type="CDD" id="cd01989">
    <property type="entry name" value="USP_STK_Ubox_N"/>
    <property type="match status" value="1"/>
</dbReference>
<evidence type="ECO:0000256" key="1">
    <source>
        <dbReference type="ARBA" id="ARBA00000900"/>
    </source>
</evidence>
<comment type="catalytic activity">
    <reaction evidence="1">
        <text>S-ubiquitinyl-[E2 ubiquitin-conjugating enzyme]-L-cysteine + [acceptor protein]-L-lysine = [E2 ubiquitin-conjugating enzyme]-L-cysteine + N(6)-ubiquitinyl-[acceptor protein]-L-lysine.</text>
        <dbReference type="EC" id="2.3.2.27"/>
    </reaction>
</comment>
<proteinExistence type="predicted"/>
<organism evidence="6 7">
    <name type="scientific">Morus notabilis</name>
    <dbReference type="NCBI Taxonomy" id="981085"/>
    <lineage>
        <taxon>Eukaryota</taxon>
        <taxon>Viridiplantae</taxon>
        <taxon>Streptophyta</taxon>
        <taxon>Embryophyta</taxon>
        <taxon>Tracheophyta</taxon>
        <taxon>Spermatophyta</taxon>
        <taxon>Magnoliopsida</taxon>
        <taxon>eudicotyledons</taxon>
        <taxon>Gunneridae</taxon>
        <taxon>Pentapetalae</taxon>
        <taxon>rosids</taxon>
        <taxon>fabids</taxon>
        <taxon>Rosales</taxon>
        <taxon>Moraceae</taxon>
        <taxon>Moreae</taxon>
        <taxon>Morus</taxon>
    </lineage>
</organism>
<dbReference type="GO" id="GO:0061630">
    <property type="term" value="F:ubiquitin protein ligase activity"/>
    <property type="evidence" value="ECO:0007669"/>
    <property type="project" value="UniProtKB-EC"/>
</dbReference>
<reference evidence="7" key="1">
    <citation type="submission" date="2013-01" db="EMBL/GenBank/DDBJ databases">
        <title>Draft Genome Sequence of a Mulberry Tree, Morus notabilis C.K. Schneid.</title>
        <authorList>
            <person name="He N."/>
            <person name="Zhao S."/>
        </authorList>
    </citation>
    <scope>NUCLEOTIDE SEQUENCE</scope>
</reference>
<dbReference type="AlphaFoldDB" id="W9SJY6"/>
<dbReference type="InterPro" id="IPR006016">
    <property type="entry name" value="UspA"/>
</dbReference>
<dbReference type="InterPro" id="IPR051348">
    <property type="entry name" value="U-box_ubiquitin_ligases"/>
</dbReference>
<dbReference type="Proteomes" id="UP000030645">
    <property type="component" value="Unassembled WGS sequence"/>
</dbReference>
<dbReference type="Pfam" id="PF00582">
    <property type="entry name" value="Usp"/>
    <property type="match status" value="1"/>
</dbReference>
<evidence type="ECO:0000313" key="7">
    <source>
        <dbReference type="Proteomes" id="UP000030645"/>
    </source>
</evidence>
<evidence type="ECO:0000259" key="5">
    <source>
        <dbReference type="Pfam" id="PF00582"/>
    </source>
</evidence>
<dbReference type="PANTHER" id="PTHR45647">
    <property type="entry name" value="OS02G0152300 PROTEIN"/>
    <property type="match status" value="1"/>
</dbReference>
<dbReference type="EMBL" id="KE345724">
    <property type="protein sequence ID" value="EXC12821.1"/>
    <property type="molecule type" value="Genomic_DNA"/>
</dbReference>
<dbReference type="OrthoDB" id="786795at2759"/>
<protein>
    <recommendedName>
        <fullName evidence="2">RING-type E3 ubiquitin transferase</fullName>
        <ecNumber evidence="2">2.3.2.27</ecNumber>
    </recommendedName>
</protein>
<evidence type="ECO:0000313" key="6">
    <source>
        <dbReference type="EMBL" id="EXC12821.1"/>
    </source>
</evidence>
<evidence type="ECO:0000256" key="3">
    <source>
        <dbReference type="ARBA" id="ARBA00022786"/>
    </source>
</evidence>
<keyword evidence="7" id="KW-1185">Reference proteome</keyword>
<keyword evidence="3" id="KW-0833">Ubl conjugation pathway</keyword>
<dbReference type="eggNOG" id="ENOG502SJ3R">
    <property type="taxonomic scope" value="Eukaryota"/>
</dbReference>
<feature type="region of interest" description="Disordered" evidence="4">
    <location>
        <begin position="229"/>
        <end position="254"/>
    </location>
</feature>